<dbReference type="SUPFAM" id="SSF53448">
    <property type="entry name" value="Nucleotide-diphospho-sugar transferases"/>
    <property type="match status" value="1"/>
</dbReference>
<dbReference type="InterPro" id="IPR051706">
    <property type="entry name" value="Glycosyltransferase_domain"/>
</dbReference>
<dbReference type="AlphaFoldDB" id="A0AAD5KSU6"/>
<keyword evidence="3" id="KW-1185">Reference proteome</keyword>
<dbReference type="InterPro" id="IPR029044">
    <property type="entry name" value="Nucleotide-diphossugar_trans"/>
</dbReference>
<name>A0AAD5KSU6_9CRUS</name>
<evidence type="ECO:0000313" key="3">
    <source>
        <dbReference type="Proteomes" id="UP000820818"/>
    </source>
</evidence>
<dbReference type="Proteomes" id="UP000820818">
    <property type="component" value="Unassembled WGS sequence"/>
</dbReference>
<proteinExistence type="predicted"/>
<dbReference type="PANTHER" id="PTHR32385">
    <property type="entry name" value="MANNOSYL PHOSPHORYLINOSITOL CERAMIDE SYNTHASE"/>
    <property type="match status" value="1"/>
</dbReference>
<protein>
    <submittedName>
        <fullName evidence="2">MIPC synthase</fullName>
    </submittedName>
</protein>
<reference evidence="2" key="1">
    <citation type="submission" date="2022-05" db="EMBL/GenBank/DDBJ databases">
        <title>A multi-omics perspective on studying reproductive biology in Daphnia sinensis.</title>
        <authorList>
            <person name="Jia J."/>
        </authorList>
    </citation>
    <scope>NUCLEOTIDE SEQUENCE</scope>
    <source>
        <strain evidence="2">WSL</strain>
    </source>
</reference>
<dbReference type="GO" id="GO:0000030">
    <property type="term" value="F:mannosyltransferase activity"/>
    <property type="evidence" value="ECO:0007669"/>
    <property type="project" value="TreeGrafter"/>
</dbReference>
<dbReference type="GO" id="GO:0051999">
    <property type="term" value="P:mannosyl-inositol phosphorylceramide biosynthetic process"/>
    <property type="evidence" value="ECO:0007669"/>
    <property type="project" value="TreeGrafter"/>
</dbReference>
<dbReference type="EMBL" id="WJBH02000290">
    <property type="protein sequence ID" value="KAI9549595.1"/>
    <property type="molecule type" value="Genomic_DNA"/>
</dbReference>
<dbReference type="PANTHER" id="PTHR32385:SF15">
    <property type="entry name" value="INOSITOL PHOSPHOCERAMIDE MANNOSYLTRANSFERASE 1"/>
    <property type="match status" value="1"/>
</dbReference>
<dbReference type="Pfam" id="PF04488">
    <property type="entry name" value="Gly_transf_sug"/>
    <property type="match status" value="1"/>
</dbReference>
<dbReference type="Gene3D" id="3.90.550.20">
    <property type="match status" value="1"/>
</dbReference>
<gene>
    <name evidence="2" type="ORF">GHT06_003781</name>
</gene>
<keyword evidence="1" id="KW-0808">Transferase</keyword>
<comment type="caution">
    <text evidence="2">The sequence shown here is derived from an EMBL/GenBank/DDBJ whole genome shotgun (WGS) entry which is preliminary data.</text>
</comment>
<dbReference type="GO" id="GO:0016020">
    <property type="term" value="C:membrane"/>
    <property type="evidence" value="ECO:0007669"/>
    <property type="project" value="GOC"/>
</dbReference>
<sequence length="186" mass="21709">MDIPRIIWQTWKTRDIPEQWQVGYDSVRTLNPGWRHVLMTDEDNRAFVQKHFPGFLNIYDAFPYPIQRADAIRYMLLYVHGGIYLDLDYEALRPFDDLVLDRPVGLVKSGNIGSFATNSLMVAARRHHPFWLECIAEMRRPPPLWAVSKHLVVMATTGPLMVHRVAKRRAGYVRFLDMQLRAMSVT</sequence>
<organism evidence="2 3">
    <name type="scientific">Daphnia sinensis</name>
    <dbReference type="NCBI Taxonomy" id="1820382"/>
    <lineage>
        <taxon>Eukaryota</taxon>
        <taxon>Metazoa</taxon>
        <taxon>Ecdysozoa</taxon>
        <taxon>Arthropoda</taxon>
        <taxon>Crustacea</taxon>
        <taxon>Branchiopoda</taxon>
        <taxon>Diplostraca</taxon>
        <taxon>Cladocera</taxon>
        <taxon>Anomopoda</taxon>
        <taxon>Daphniidae</taxon>
        <taxon>Daphnia</taxon>
        <taxon>Daphnia similis group</taxon>
    </lineage>
</organism>
<evidence type="ECO:0000256" key="1">
    <source>
        <dbReference type="ARBA" id="ARBA00022679"/>
    </source>
</evidence>
<dbReference type="InterPro" id="IPR007577">
    <property type="entry name" value="GlycoTrfase_DXD_sugar-bd_CS"/>
</dbReference>
<evidence type="ECO:0000313" key="2">
    <source>
        <dbReference type="EMBL" id="KAI9549595.1"/>
    </source>
</evidence>
<accession>A0AAD5KSU6</accession>